<accession>A0A5M9KTP1</accession>
<feature type="region of interest" description="Disordered" evidence="1">
    <location>
        <begin position="256"/>
        <end position="278"/>
    </location>
</feature>
<protein>
    <submittedName>
        <fullName evidence="2">Uncharacterized protein</fullName>
    </submittedName>
</protein>
<dbReference type="Proteomes" id="UP000249757">
    <property type="component" value="Unassembled WGS sequence"/>
</dbReference>
<name>A0A5M9KTP1_9PLEO</name>
<sequence length="469" mass="51510">MQTPGMLYHGYEGGTMTDQIGDDVNTHAVPPSSSFTAINQQPAQLLTPQSSASLPIQQNQSRRRAAGSGRRSHNPAVAQYLGLGSTDEPTHLEKYAPLPAVRESPPPKPVRKRRRLKVCDDFLGNSQTNTPESDMPDRQSISQSSRVTKPIRKPARSNPKAGVNANPQSQLLTATALETAIASDVLSHHADQVPEDVPRAYPAAPSALTASQETVSASPTGDLTLQRNDDSDSGVDDFDFDIDDEELLMLTSEVDKLYPDSTNSPVSSPQKTSNENDDISELKSSMANTSQRPSKPFVSPVTPTTRLLVAANDVGSAKAQKPIVRPPFPEPVRDRSPIIGLSSNTRLKTCFRIGEAINQSFQAAKSGYQIIIELYARVLASERTGSEQKFTFCDLFHAKPPYVTGMYTAAIWKPVQLFEYDGRRLLQEGRMCRCMGTMKRDGKEWRLTVLNIWEATWEDIEWVEGIVGA</sequence>
<evidence type="ECO:0000313" key="2">
    <source>
        <dbReference type="EMBL" id="KAI1512764.1"/>
    </source>
</evidence>
<feature type="compositionally biased region" description="Polar residues" evidence="1">
    <location>
        <begin position="208"/>
        <end position="226"/>
    </location>
</feature>
<comment type="caution">
    <text evidence="2">The sequence shown here is derived from an EMBL/GenBank/DDBJ whole genome shotgun (WGS) entry which is preliminary data.</text>
</comment>
<organism evidence="2 3">
    <name type="scientific">Pyrenophora tritici-repentis</name>
    <dbReference type="NCBI Taxonomy" id="45151"/>
    <lineage>
        <taxon>Eukaryota</taxon>
        <taxon>Fungi</taxon>
        <taxon>Dikarya</taxon>
        <taxon>Ascomycota</taxon>
        <taxon>Pezizomycotina</taxon>
        <taxon>Dothideomycetes</taxon>
        <taxon>Pleosporomycetidae</taxon>
        <taxon>Pleosporales</taxon>
        <taxon>Pleosporineae</taxon>
        <taxon>Pleosporaceae</taxon>
        <taxon>Pyrenophora</taxon>
    </lineage>
</organism>
<dbReference type="EMBL" id="NRDI02000011">
    <property type="protein sequence ID" value="KAI1512764.1"/>
    <property type="molecule type" value="Genomic_DNA"/>
</dbReference>
<feature type="compositionally biased region" description="Polar residues" evidence="1">
    <location>
        <begin position="260"/>
        <end position="273"/>
    </location>
</feature>
<evidence type="ECO:0000313" key="3">
    <source>
        <dbReference type="Proteomes" id="UP000249757"/>
    </source>
</evidence>
<feature type="region of interest" description="Disordered" evidence="1">
    <location>
        <begin position="1"/>
        <end position="166"/>
    </location>
</feature>
<feature type="compositionally biased region" description="Polar residues" evidence="1">
    <location>
        <begin position="31"/>
        <end position="60"/>
    </location>
</feature>
<feature type="compositionally biased region" description="Basic residues" evidence="1">
    <location>
        <begin position="61"/>
        <end position="73"/>
    </location>
</feature>
<evidence type="ECO:0000256" key="1">
    <source>
        <dbReference type="SAM" id="MobiDB-lite"/>
    </source>
</evidence>
<reference evidence="3" key="1">
    <citation type="journal article" date="2022" name="Microb. Genom.">
        <title>A global pangenome for the wheat fungal pathogen Pyrenophora tritici-repentis and prediction of effector protein structural homology.</title>
        <authorList>
            <person name="Moolhuijzen P.M."/>
            <person name="See P.T."/>
            <person name="Shi G."/>
            <person name="Powell H.R."/>
            <person name="Cockram J."/>
            <person name="Jorgensen L.N."/>
            <person name="Benslimane H."/>
            <person name="Strelkov S.E."/>
            <person name="Turner J."/>
            <person name="Liu Z."/>
            <person name="Moffat C.S."/>
        </authorList>
    </citation>
    <scope>NUCLEOTIDE SEQUENCE [LARGE SCALE GENOMIC DNA]</scope>
</reference>
<dbReference type="OMA" id="IHNIWEA"/>
<keyword evidence="3" id="KW-1185">Reference proteome</keyword>
<gene>
    <name evidence="2" type="ORF">Ptr86124_008730</name>
</gene>
<proteinExistence type="predicted"/>
<dbReference type="AlphaFoldDB" id="A0A5M9KTP1"/>
<feature type="region of interest" description="Disordered" evidence="1">
    <location>
        <begin position="205"/>
        <end position="239"/>
    </location>
</feature>